<keyword evidence="1" id="KW-0732">Signal</keyword>
<dbReference type="EMBL" id="CAMPGE010021984">
    <property type="protein sequence ID" value="CAI2380074.1"/>
    <property type="molecule type" value="Genomic_DNA"/>
</dbReference>
<comment type="caution">
    <text evidence="2">The sequence shown here is derived from an EMBL/GenBank/DDBJ whole genome shotgun (WGS) entry which is preliminary data.</text>
</comment>
<gene>
    <name evidence="2" type="ORF">ECRASSUSDP1_LOCUS21501</name>
</gene>
<evidence type="ECO:0000313" key="3">
    <source>
        <dbReference type="Proteomes" id="UP001295684"/>
    </source>
</evidence>
<evidence type="ECO:0000313" key="2">
    <source>
        <dbReference type="EMBL" id="CAI2380074.1"/>
    </source>
</evidence>
<name>A0AAD2D3W0_EUPCR</name>
<keyword evidence="3" id="KW-1185">Reference proteome</keyword>
<reference evidence="2" key="1">
    <citation type="submission" date="2023-07" db="EMBL/GenBank/DDBJ databases">
        <authorList>
            <consortium name="AG Swart"/>
            <person name="Singh M."/>
            <person name="Singh A."/>
            <person name="Seah K."/>
            <person name="Emmerich C."/>
        </authorList>
    </citation>
    <scope>NUCLEOTIDE SEQUENCE</scope>
    <source>
        <strain evidence="2">DP1</strain>
    </source>
</reference>
<feature type="signal peptide" evidence="1">
    <location>
        <begin position="1"/>
        <end position="21"/>
    </location>
</feature>
<evidence type="ECO:0000256" key="1">
    <source>
        <dbReference type="SAM" id="SignalP"/>
    </source>
</evidence>
<dbReference type="Proteomes" id="UP001295684">
    <property type="component" value="Unassembled WGS sequence"/>
</dbReference>
<organism evidence="2 3">
    <name type="scientific">Euplotes crassus</name>
    <dbReference type="NCBI Taxonomy" id="5936"/>
    <lineage>
        <taxon>Eukaryota</taxon>
        <taxon>Sar</taxon>
        <taxon>Alveolata</taxon>
        <taxon>Ciliophora</taxon>
        <taxon>Intramacronucleata</taxon>
        <taxon>Spirotrichea</taxon>
        <taxon>Hypotrichia</taxon>
        <taxon>Euplotida</taxon>
        <taxon>Euplotidae</taxon>
        <taxon>Moneuplotes</taxon>
    </lineage>
</organism>
<feature type="chain" id="PRO_5042181629" evidence="1">
    <location>
        <begin position="22"/>
        <end position="242"/>
    </location>
</feature>
<sequence length="242" mass="27766">MSITILFWIVALACVKAEGQARNIWDNLLSQMSSPHVFFPSAFDMTVSTDSVINTTFYMAVDNPMNQIHLQGNMSTLDFSPKTFIDFYGDFKGRNISMIADNQCKSFIVPGNITLPMVGGIFNLIPLITFYPLRQPEVGFHHYLFSNPFGHDEEAVDATLIFQEVQKDDGELDFPFKRLVLKKLRKDLPEILEFKAIGPVTKRNFTEEAFTPIIDCEEPSPETQKYFEQLYDQFIEFIGRFT</sequence>
<accession>A0AAD2D3W0</accession>
<dbReference type="AlphaFoldDB" id="A0AAD2D3W0"/>
<protein>
    <submittedName>
        <fullName evidence="2">Uncharacterized protein</fullName>
    </submittedName>
</protein>
<proteinExistence type="predicted"/>